<reference evidence="1 2" key="1">
    <citation type="submission" date="2015-06" db="EMBL/GenBank/DDBJ databases">
        <title>Draft genome sequence of the purine-degrading Clostridium cylindrosporum HC-1 (DSM 605).</title>
        <authorList>
            <person name="Poehlein A."/>
            <person name="Schiel-Bengelsdorf B."/>
            <person name="Bengelsdorf F."/>
            <person name="Daniel R."/>
            <person name="Duerre P."/>
        </authorList>
    </citation>
    <scope>NUCLEOTIDE SEQUENCE [LARGE SCALE GENOMIC DNA]</scope>
    <source>
        <strain evidence="1 2">DSM 605</strain>
    </source>
</reference>
<name>A0A0J8DEQ4_CLOCY</name>
<gene>
    <name evidence="1" type="ORF">CLCY_11c00430</name>
</gene>
<evidence type="ECO:0000313" key="2">
    <source>
        <dbReference type="Proteomes" id="UP000036756"/>
    </source>
</evidence>
<proteinExistence type="predicted"/>
<dbReference type="EMBL" id="LFVU01000005">
    <property type="protein sequence ID" value="KMT22709.1"/>
    <property type="molecule type" value="Genomic_DNA"/>
</dbReference>
<protein>
    <submittedName>
        <fullName evidence="1">Uncharacterized protein</fullName>
    </submittedName>
</protein>
<organism evidence="1 2">
    <name type="scientific">Clostridium cylindrosporum DSM 605</name>
    <dbReference type="NCBI Taxonomy" id="1121307"/>
    <lineage>
        <taxon>Bacteria</taxon>
        <taxon>Bacillati</taxon>
        <taxon>Bacillota</taxon>
        <taxon>Clostridia</taxon>
        <taxon>Eubacteriales</taxon>
        <taxon>Clostridiaceae</taxon>
        <taxon>Clostridium</taxon>
    </lineage>
</organism>
<comment type="caution">
    <text evidence="1">The sequence shown here is derived from an EMBL/GenBank/DDBJ whole genome shotgun (WGS) entry which is preliminary data.</text>
</comment>
<keyword evidence="2" id="KW-1185">Reference proteome</keyword>
<dbReference type="Proteomes" id="UP000036756">
    <property type="component" value="Unassembled WGS sequence"/>
</dbReference>
<sequence length="179" mass="20254">MARVTINLRDFELKGNILDISAKGSFIIPEMIETYRKDKIDKEFLECEDEIACTASVYNSAVAILSFNSIMGKKRLEKILIDIKKSLIKDGKLVICDLNIGAFSLPNVYTIMLKLPGEKIMKMKYTLGINPFRLKFKDIVESIENVGFQVVKKIVDKGVYYIECEKAQEAENEGNVSVT</sequence>
<dbReference type="PATRIC" id="fig|1121307.3.peg.158"/>
<dbReference type="AlphaFoldDB" id="A0A0J8DEQ4"/>
<dbReference type="STRING" id="1121307.CLCY_11c00430"/>
<evidence type="ECO:0000313" key="1">
    <source>
        <dbReference type="EMBL" id="KMT22709.1"/>
    </source>
</evidence>
<accession>A0A0J8DEQ4</accession>
<dbReference type="RefSeq" id="WP_048569726.1">
    <property type="nucleotide sequence ID" value="NZ_LFVU01000005.1"/>
</dbReference>